<evidence type="ECO:0000313" key="3">
    <source>
        <dbReference type="Proteomes" id="UP000619788"/>
    </source>
</evidence>
<dbReference type="AlphaFoldDB" id="A0A8J3SRV5"/>
<sequence>MKIAAFTSGLTALTLAGVMLVTPAEATALSRSATVTGQSTSVTQMAWVHFRTYYSQYAYTFCLTDLIYYTSKAYTVRCVQISGTQTDMIRQI</sequence>
<reference evidence="2 3" key="1">
    <citation type="submission" date="2021-01" db="EMBL/GenBank/DDBJ databases">
        <title>Whole genome shotgun sequence of Planobispora siamensis NBRC 107568.</title>
        <authorList>
            <person name="Komaki H."/>
            <person name="Tamura T."/>
        </authorList>
    </citation>
    <scope>NUCLEOTIDE SEQUENCE [LARGE SCALE GENOMIC DNA]</scope>
    <source>
        <strain evidence="2 3">NBRC 107568</strain>
    </source>
</reference>
<keyword evidence="3" id="KW-1185">Reference proteome</keyword>
<dbReference type="Proteomes" id="UP000619788">
    <property type="component" value="Unassembled WGS sequence"/>
</dbReference>
<organism evidence="2 3">
    <name type="scientific">Planobispora siamensis</name>
    <dbReference type="NCBI Taxonomy" id="936338"/>
    <lineage>
        <taxon>Bacteria</taxon>
        <taxon>Bacillati</taxon>
        <taxon>Actinomycetota</taxon>
        <taxon>Actinomycetes</taxon>
        <taxon>Streptosporangiales</taxon>
        <taxon>Streptosporangiaceae</taxon>
        <taxon>Planobispora</taxon>
    </lineage>
</organism>
<gene>
    <name evidence="2" type="ORF">Psi01_83610</name>
</gene>
<name>A0A8J3SRV5_9ACTN</name>
<proteinExistence type="predicted"/>
<dbReference type="RefSeq" id="WP_204069718.1">
    <property type="nucleotide sequence ID" value="NZ_BOOJ01000097.1"/>
</dbReference>
<accession>A0A8J3SRV5</accession>
<comment type="caution">
    <text evidence="2">The sequence shown here is derived from an EMBL/GenBank/DDBJ whole genome shotgun (WGS) entry which is preliminary data.</text>
</comment>
<feature type="signal peptide" evidence="1">
    <location>
        <begin position="1"/>
        <end position="26"/>
    </location>
</feature>
<keyword evidence="1" id="KW-0732">Signal</keyword>
<feature type="chain" id="PRO_5035256590" evidence="1">
    <location>
        <begin position="27"/>
        <end position="92"/>
    </location>
</feature>
<dbReference type="EMBL" id="BOOJ01000097">
    <property type="protein sequence ID" value="GIH97731.1"/>
    <property type="molecule type" value="Genomic_DNA"/>
</dbReference>
<evidence type="ECO:0000313" key="2">
    <source>
        <dbReference type="EMBL" id="GIH97731.1"/>
    </source>
</evidence>
<evidence type="ECO:0000256" key="1">
    <source>
        <dbReference type="SAM" id="SignalP"/>
    </source>
</evidence>
<protein>
    <submittedName>
        <fullName evidence="2">Uncharacterized protein</fullName>
    </submittedName>
</protein>